<keyword evidence="3" id="KW-1185">Reference proteome</keyword>
<organism evidence="2 3">
    <name type="scientific">Rhizopogon vesiculosus</name>
    <dbReference type="NCBI Taxonomy" id="180088"/>
    <lineage>
        <taxon>Eukaryota</taxon>
        <taxon>Fungi</taxon>
        <taxon>Dikarya</taxon>
        <taxon>Basidiomycota</taxon>
        <taxon>Agaricomycotina</taxon>
        <taxon>Agaricomycetes</taxon>
        <taxon>Agaricomycetidae</taxon>
        <taxon>Boletales</taxon>
        <taxon>Suillineae</taxon>
        <taxon>Rhizopogonaceae</taxon>
        <taxon>Rhizopogon</taxon>
    </lineage>
</organism>
<name>A0A1J8PNL5_9AGAM</name>
<feature type="region of interest" description="Disordered" evidence="1">
    <location>
        <begin position="1"/>
        <end position="30"/>
    </location>
</feature>
<reference evidence="2 3" key="1">
    <citation type="submission" date="2016-03" db="EMBL/GenBank/DDBJ databases">
        <title>Comparative genomics of the ectomycorrhizal sister species Rhizopogon vinicolor and Rhizopogon vesiculosus (Basidiomycota: Boletales) reveals a divergence of the mating type B locus.</title>
        <authorList>
            <person name="Mujic A.B."/>
            <person name="Kuo A."/>
            <person name="Tritt A."/>
            <person name="Lipzen A."/>
            <person name="Chen C."/>
            <person name="Johnson J."/>
            <person name="Sharma A."/>
            <person name="Barry K."/>
            <person name="Grigoriev I.V."/>
            <person name="Spatafora J.W."/>
        </authorList>
    </citation>
    <scope>NUCLEOTIDE SEQUENCE [LARGE SCALE GENOMIC DNA]</scope>
    <source>
        <strain evidence="2 3">AM-OR11-056</strain>
    </source>
</reference>
<evidence type="ECO:0000313" key="2">
    <source>
        <dbReference type="EMBL" id="OJA10509.1"/>
    </source>
</evidence>
<sequence>MSLKKEKQPEPTPQVYDIDLMNAEQVNNQS</sequence>
<dbReference type="EMBL" id="LVVM01005449">
    <property type="protein sequence ID" value="OJA10509.1"/>
    <property type="molecule type" value="Genomic_DNA"/>
</dbReference>
<evidence type="ECO:0000313" key="3">
    <source>
        <dbReference type="Proteomes" id="UP000183567"/>
    </source>
</evidence>
<dbReference type="AlphaFoldDB" id="A0A1J8PNL5"/>
<gene>
    <name evidence="2" type="ORF">AZE42_01700</name>
</gene>
<dbReference type="Proteomes" id="UP000183567">
    <property type="component" value="Unassembled WGS sequence"/>
</dbReference>
<accession>A0A1J8PNL5</accession>
<proteinExistence type="predicted"/>
<protein>
    <submittedName>
        <fullName evidence="2">Uncharacterized protein</fullName>
    </submittedName>
</protein>
<evidence type="ECO:0000256" key="1">
    <source>
        <dbReference type="SAM" id="MobiDB-lite"/>
    </source>
</evidence>
<comment type="caution">
    <text evidence="2">The sequence shown here is derived from an EMBL/GenBank/DDBJ whole genome shotgun (WGS) entry which is preliminary data.</text>
</comment>